<dbReference type="InterPro" id="IPR044097">
    <property type="entry name" value="Bds1/SdsA1_MBL-fold"/>
</dbReference>
<dbReference type="InterPro" id="IPR001279">
    <property type="entry name" value="Metallo-B-lactamas"/>
</dbReference>
<dbReference type="Gene3D" id="3.30.1050.10">
    <property type="entry name" value="SCP2 sterol-binding domain"/>
    <property type="match status" value="1"/>
</dbReference>
<dbReference type="InterPro" id="IPR029228">
    <property type="entry name" value="Alkyl_sulf_dimr"/>
</dbReference>
<protein>
    <submittedName>
        <fullName evidence="6">MBL fold metallo-hydrolase</fullName>
    </submittedName>
</protein>
<name>A0ABY4VG33_9GAMM</name>
<dbReference type="CDD" id="cd07710">
    <property type="entry name" value="arylsulfatase_Sdsa1-like_MBL-fold"/>
    <property type="match status" value="1"/>
</dbReference>
<evidence type="ECO:0000256" key="1">
    <source>
        <dbReference type="ARBA" id="ARBA00022723"/>
    </source>
</evidence>
<sequence length="662" mass="73787">MRIYFIFGVLCLLLMACGEYSQKAIKYSEELNTKVKPASKVTKAHNLSVAKQLPFSNDLDFQLAKRGFIATIPGAQVTNAMGREVYGLAQMQFLDGAPKDTVNPSLWRQAQLNALNNGLFEVVEGIYQVRSLDLANMTLIKGETGWIVIDPLTSMETAAAGLALANRTLGNRPVSAVIFTHSHADHFAGVAGVLTMQQLAEGSVEIIAPDGFSEEAISENVRSGNVMQRRALYQFGDLLPSSPDGFVSSGLGNRVSDGEHGIATPTQLIPEEGAEMRIDGVDIIFMSTPGAEAPTEMVFFFPQFNALCMSEIANHTLHNIYTLRGAKTRDALAWSRYIERAMEKFGGDTQVVFSSHHWPTWGNSEALDYLAKQRDLYKYIHDQTLRLANHGHDMIEIAEQIQLPEALSHTWANRGYYGTVNVGAKAVYNRYLGYFDGNPSNLHPLPQEEAALHYVEYMGGEEEIMKRARQDFSQGNYRWVAMVLKHLVFAEPKNQEARYLLADAFEQLGYQAESGIWRNFYLSGARELRHGVEFREEMHPPEEIVARVPLQLLFDAMAVRLNGEKAADADIRLNIEMTDNKNKYLVVVKNGVLHGYPGRHSEDPSASLALSSTDLRLMFSGLVGAPTMIKEGRLKVRGNPLALIQFGRLFDKFDRNFNLVTP</sequence>
<comment type="similarity">
    <text evidence="4">Belongs to the metallo-beta-lactamase superfamily. Type III sulfatase family.</text>
</comment>
<feature type="domain" description="Metallo-beta-lactamase" evidence="5">
    <location>
        <begin position="134"/>
        <end position="356"/>
    </location>
</feature>
<dbReference type="RefSeq" id="WP_252083309.1">
    <property type="nucleotide sequence ID" value="NZ_CP092418.1"/>
</dbReference>
<evidence type="ECO:0000256" key="2">
    <source>
        <dbReference type="ARBA" id="ARBA00022801"/>
    </source>
</evidence>
<dbReference type="Gene3D" id="3.60.15.30">
    <property type="entry name" value="Metallo-beta-lactamase domain"/>
    <property type="match status" value="1"/>
</dbReference>
<evidence type="ECO:0000256" key="3">
    <source>
        <dbReference type="ARBA" id="ARBA00022833"/>
    </source>
</evidence>
<gene>
    <name evidence="6" type="ORF">MJO52_17850</name>
</gene>
<evidence type="ECO:0000313" key="6">
    <source>
        <dbReference type="EMBL" id="USD20904.1"/>
    </source>
</evidence>
<dbReference type="InterPro" id="IPR036866">
    <property type="entry name" value="RibonucZ/Hydroxyglut_hydro"/>
</dbReference>
<evidence type="ECO:0000259" key="5">
    <source>
        <dbReference type="SMART" id="SM00849"/>
    </source>
</evidence>
<reference evidence="6" key="1">
    <citation type="submission" date="2022-02" db="EMBL/GenBank/DDBJ databases">
        <title>Coral-associated bacteria.</title>
        <authorList>
            <person name="Tang K."/>
            <person name="Wang X."/>
        </authorList>
    </citation>
    <scope>NUCLEOTIDE SEQUENCE</scope>
    <source>
        <strain evidence="6">SCSIO 43006</strain>
    </source>
</reference>
<keyword evidence="7" id="KW-1185">Reference proteome</keyword>
<evidence type="ECO:0000256" key="4">
    <source>
        <dbReference type="ARBA" id="ARBA00033751"/>
    </source>
</evidence>
<evidence type="ECO:0000313" key="7">
    <source>
        <dbReference type="Proteomes" id="UP001055658"/>
    </source>
</evidence>
<dbReference type="SMART" id="SM00849">
    <property type="entry name" value="Lactamase_B"/>
    <property type="match status" value="1"/>
</dbReference>
<dbReference type="InterPro" id="IPR036527">
    <property type="entry name" value="SCP2_sterol-bd_dom_sf"/>
</dbReference>
<dbReference type="PANTHER" id="PTHR43223">
    <property type="entry name" value="ALKYL/ARYL-SULFATASE"/>
    <property type="match status" value="1"/>
</dbReference>
<dbReference type="PANTHER" id="PTHR43223:SF1">
    <property type="entry name" value="ALKYL_ARYL-SULFATASE BDS1"/>
    <property type="match status" value="1"/>
</dbReference>
<organism evidence="6 7">
    <name type="scientific">Microbulbifer variabilis</name>
    <dbReference type="NCBI Taxonomy" id="266805"/>
    <lineage>
        <taxon>Bacteria</taxon>
        <taxon>Pseudomonadati</taxon>
        <taxon>Pseudomonadota</taxon>
        <taxon>Gammaproteobacteria</taxon>
        <taxon>Cellvibrionales</taxon>
        <taxon>Microbulbiferaceae</taxon>
        <taxon>Microbulbifer</taxon>
    </lineage>
</organism>
<dbReference type="Pfam" id="PF14863">
    <property type="entry name" value="Alkyl_sulf_dimr"/>
    <property type="match status" value="1"/>
</dbReference>
<dbReference type="SUPFAM" id="SSF56281">
    <property type="entry name" value="Metallo-hydrolase/oxidoreductase"/>
    <property type="match status" value="1"/>
</dbReference>
<dbReference type="EMBL" id="CP092418">
    <property type="protein sequence ID" value="USD20904.1"/>
    <property type="molecule type" value="Genomic_DNA"/>
</dbReference>
<dbReference type="PROSITE" id="PS51257">
    <property type="entry name" value="PROKAR_LIPOPROTEIN"/>
    <property type="match status" value="1"/>
</dbReference>
<dbReference type="Gene3D" id="1.25.40.880">
    <property type="entry name" value="Alkyl sulfatase, dimerisation domain"/>
    <property type="match status" value="1"/>
</dbReference>
<dbReference type="InterPro" id="IPR038536">
    <property type="entry name" value="Alkyl/aryl-sulf_dimr_sf"/>
</dbReference>
<dbReference type="InterPro" id="IPR029229">
    <property type="entry name" value="Alkyl_sulf_C"/>
</dbReference>
<proteinExistence type="inferred from homology"/>
<keyword evidence="3" id="KW-0862">Zinc</keyword>
<dbReference type="SUPFAM" id="SSF55718">
    <property type="entry name" value="SCP-like"/>
    <property type="match status" value="1"/>
</dbReference>
<keyword evidence="2" id="KW-0378">Hydrolase</keyword>
<dbReference type="Pfam" id="PF14864">
    <property type="entry name" value="Alkyl_sulf_C"/>
    <property type="match status" value="1"/>
</dbReference>
<accession>A0ABY4VG33</accession>
<dbReference type="Proteomes" id="UP001055658">
    <property type="component" value="Chromosome"/>
</dbReference>
<dbReference type="InterPro" id="IPR052195">
    <property type="entry name" value="Bact_Alkyl/Aryl-Sulfatase"/>
</dbReference>
<keyword evidence="1" id="KW-0479">Metal-binding</keyword>
<dbReference type="Pfam" id="PF00753">
    <property type="entry name" value="Lactamase_B"/>
    <property type="match status" value="1"/>
</dbReference>